<keyword evidence="2" id="KW-1185">Reference proteome</keyword>
<proteinExistence type="predicted"/>
<dbReference type="Proteomes" id="UP001165960">
    <property type="component" value="Unassembled WGS sequence"/>
</dbReference>
<sequence length="230" mass="26096">MSLERLRLDYVDLVFAHRPDPDTPLEETVRAFNHVIDHGKAMYWGTSEWSVAQITEAHHVAARLGMVGPLTEQPQYNMFHRERVEKDYSPLFSKLGLGAAVWSPLGSGILTGKYNDLVPDDSRLALKDNLVTKRMRDWLDTEEGRIKLSKVRELERITKRLNCSTTQLALAWCLANPRVSTVITGASKPSQIEENAKALQIVPRLTLELLQEIDVILKNKPAPELNFRNT</sequence>
<evidence type="ECO:0000313" key="2">
    <source>
        <dbReference type="Proteomes" id="UP001165960"/>
    </source>
</evidence>
<reference evidence="1" key="1">
    <citation type="submission" date="2022-04" db="EMBL/GenBank/DDBJ databases">
        <title>Genome of the entomopathogenic fungus Entomophthora muscae.</title>
        <authorList>
            <person name="Elya C."/>
            <person name="Lovett B.R."/>
            <person name="Lee E."/>
            <person name="Macias A.M."/>
            <person name="Hajek A.E."/>
            <person name="De Bivort B.L."/>
            <person name="Kasson M.T."/>
            <person name="De Fine Licht H.H."/>
            <person name="Stajich J.E."/>
        </authorList>
    </citation>
    <scope>NUCLEOTIDE SEQUENCE</scope>
    <source>
        <strain evidence="1">Berkeley</strain>
    </source>
</reference>
<evidence type="ECO:0000313" key="1">
    <source>
        <dbReference type="EMBL" id="KAJ9059589.1"/>
    </source>
</evidence>
<name>A0ACC2SB19_9FUNG</name>
<organism evidence="1 2">
    <name type="scientific">Entomophthora muscae</name>
    <dbReference type="NCBI Taxonomy" id="34485"/>
    <lineage>
        <taxon>Eukaryota</taxon>
        <taxon>Fungi</taxon>
        <taxon>Fungi incertae sedis</taxon>
        <taxon>Zoopagomycota</taxon>
        <taxon>Entomophthoromycotina</taxon>
        <taxon>Entomophthoromycetes</taxon>
        <taxon>Entomophthorales</taxon>
        <taxon>Entomophthoraceae</taxon>
        <taxon>Entomophthora</taxon>
    </lineage>
</organism>
<gene>
    <name evidence="1" type="ORF">DSO57_1000550</name>
</gene>
<protein>
    <submittedName>
        <fullName evidence="1">Uncharacterized protein</fullName>
    </submittedName>
</protein>
<dbReference type="EMBL" id="QTSX02005681">
    <property type="protein sequence ID" value="KAJ9059589.1"/>
    <property type="molecule type" value="Genomic_DNA"/>
</dbReference>
<accession>A0ACC2SB19</accession>
<comment type="caution">
    <text evidence="1">The sequence shown here is derived from an EMBL/GenBank/DDBJ whole genome shotgun (WGS) entry which is preliminary data.</text>
</comment>